<dbReference type="InterPro" id="IPR036465">
    <property type="entry name" value="vWFA_dom_sf"/>
</dbReference>
<evidence type="ECO:0000313" key="4">
    <source>
        <dbReference type="Proteomes" id="UP001057498"/>
    </source>
</evidence>
<dbReference type="EMBL" id="AP025730">
    <property type="protein sequence ID" value="BDI07850.1"/>
    <property type="molecule type" value="Genomic_DNA"/>
</dbReference>
<dbReference type="PANTHER" id="PTHR41248:SF1">
    <property type="entry name" value="NORD PROTEIN"/>
    <property type="match status" value="1"/>
</dbReference>
<dbReference type="PANTHER" id="PTHR41248">
    <property type="entry name" value="NORD PROTEIN"/>
    <property type="match status" value="1"/>
</dbReference>
<evidence type="ECO:0000313" key="3">
    <source>
        <dbReference type="EMBL" id="BDI07850.1"/>
    </source>
</evidence>
<dbReference type="PROSITE" id="PS50234">
    <property type="entry name" value="VWFA"/>
    <property type="match status" value="1"/>
</dbReference>
<dbReference type="InterPro" id="IPR002035">
    <property type="entry name" value="VWF_A"/>
</dbReference>
<proteinExistence type="predicted"/>
<dbReference type="InterPro" id="IPR051928">
    <property type="entry name" value="NorD/CobT"/>
</dbReference>
<keyword evidence="4" id="KW-1185">Reference proteome</keyword>
<sequence length="759" mass="82907">MGMLAPQRPGPRFAEVDAIFDACVAQARERLDADTVDAWLDLAFWLGRLGRGAEPQRQWLLHGAALLARLGPGLLAPLREALAALQKTPDGRAIGALLAVLPALRLFTVADATGWLAQVLALQRGSSVAIHHRAIDPSAALPVFLAESPGLLARVPVAGLGRWLDAGLRLHGHHPDRLAEFLRRESPDSRALFNRERPGLALADAERRLMLTLRALWALDEPILPLPEPTTDGEAAAALPCLEADGLHLPERLAARAGVGALQRYRLMAAHLAGHRRWSHSLVADNWSPMQRLAVETVEDARIDALLLRRFPGLGAAMRALHPTPPADPDDAADSQRRVSTLRLRLTRLSRALLTSESGDDLERECVARFTESLSRGESSTREMATLALAWVARSRRPSDQFAEVIFEGTQVDWRDDNRHLWRFIEAGDEEDTLGDQPPRPAEAEPDELPPRLYPEWDAAALAYRPDWVKVYDRLQPAGRAADIDALLARHHDTERDLKRLLDALKPQDRVRLHHQEEGSELDLDRAIAALGDLRAGLLPDTRVQMSHRTDGRDIAVLLLMDLSASVNDRVKDPVPAGEGGGEPGAESGETVLSLSRAAVALLAGAIATLGDQLAIVGFHSDTRQRVDLLHVKGFSEAWDEAPKARLAGVQGAFSTRMGAALRHAGELLSGRRADRRLLLVLTDGRPSDVDVADPEHLVADAAQAVHELDAQGLYTHCISLDAQADAYVGRIFGARCSVIDRVAQLPRRLPEIFLGLTR</sequence>
<name>A0ABM7YT61_9BURK</name>
<gene>
    <name evidence="3" type="ORF">CATMQ487_48200</name>
</gene>
<evidence type="ECO:0000256" key="1">
    <source>
        <dbReference type="SAM" id="MobiDB-lite"/>
    </source>
</evidence>
<dbReference type="SUPFAM" id="SSF53300">
    <property type="entry name" value="vWA-like"/>
    <property type="match status" value="1"/>
</dbReference>
<feature type="region of interest" description="Disordered" evidence="1">
    <location>
        <begin position="428"/>
        <end position="451"/>
    </location>
</feature>
<reference evidence="3" key="1">
    <citation type="submission" date="2022-04" db="EMBL/GenBank/DDBJ databases">
        <title>Whole genome sequence of Sphaerotilus sp. FB-5.</title>
        <authorList>
            <person name="Takeda M."/>
            <person name="Narihara S."/>
            <person name="Akimoto M."/>
            <person name="Akimoto R."/>
            <person name="Nishiyashiki S."/>
            <person name="Murakami T."/>
        </authorList>
    </citation>
    <scope>NUCLEOTIDE SEQUENCE</scope>
    <source>
        <strain evidence="3">FB-5</strain>
    </source>
</reference>
<accession>A0ABM7YT61</accession>
<feature type="domain" description="VWFA" evidence="2">
    <location>
        <begin position="556"/>
        <end position="759"/>
    </location>
</feature>
<protein>
    <recommendedName>
        <fullName evidence="2">VWFA domain-containing protein</fullName>
    </recommendedName>
</protein>
<dbReference type="SMART" id="SM00327">
    <property type="entry name" value="VWA"/>
    <property type="match status" value="1"/>
</dbReference>
<dbReference type="CDD" id="cd01454">
    <property type="entry name" value="vWA_norD_type"/>
    <property type="match status" value="1"/>
</dbReference>
<dbReference type="Proteomes" id="UP001057498">
    <property type="component" value="Chromosome"/>
</dbReference>
<dbReference type="Gene3D" id="3.40.50.410">
    <property type="entry name" value="von Willebrand factor, type A domain"/>
    <property type="match status" value="1"/>
</dbReference>
<evidence type="ECO:0000259" key="2">
    <source>
        <dbReference type="PROSITE" id="PS50234"/>
    </source>
</evidence>
<organism evidence="3 4">
    <name type="scientific">Sphaerotilus microaerophilus</name>
    <dbReference type="NCBI Taxonomy" id="2914710"/>
    <lineage>
        <taxon>Bacteria</taxon>
        <taxon>Pseudomonadati</taxon>
        <taxon>Pseudomonadota</taxon>
        <taxon>Betaproteobacteria</taxon>
        <taxon>Burkholderiales</taxon>
        <taxon>Sphaerotilaceae</taxon>
        <taxon>Sphaerotilus</taxon>
    </lineage>
</organism>